<dbReference type="KEGG" id="lsp:Bsph_1064"/>
<proteinExistence type="predicted"/>
<feature type="transmembrane region" description="Helical" evidence="1">
    <location>
        <begin position="12"/>
        <end position="32"/>
    </location>
</feature>
<reference evidence="2 3" key="1">
    <citation type="journal article" date="2008" name="J. Bacteriol.">
        <title>Complete genome sequence of the mosquitocidal bacterium Bacillus sphaericus C3-41 and comparison with those of closely related Bacillus species.</title>
        <authorList>
            <person name="Hu X."/>
            <person name="Fan W."/>
            <person name="Han B."/>
            <person name="Liu H."/>
            <person name="Zheng D."/>
            <person name="Li Q."/>
            <person name="Dong W."/>
            <person name="Yan J."/>
            <person name="Gao M."/>
            <person name="Berry C."/>
            <person name="Yuan Z."/>
        </authorList>
    </citation>
    <scope>NUCLEOTIDE SEQUENCE [LARGE SCALE GENOMIC DNA]</scope>
    <source>
        <strain evidence="2 3">C3-41</strain>
    </source>
</reference>
<dbReference type="EMBL" id="CP000817">
    <property type="protein sequence ID" value="ACA38676.1"/>
    <property type="molecule type" value="Genomic_DNA"/>
</dbReference>
<keyword evidence="1" id="KW-1133">Transmembrane helix</keyword>
<evidence type="ECO:0000313" key="2">
    <source>
        <dbReference type="EMBL" id="ACA38676.1"/>
    </source>
</evidence>
<dbReference type="HOGENOM" id="CLU_2371287_0_0_9"/>
<protein>
    <submittedName>
        <fullName evidence="2">Uncharacterized protein</fullName>
    </submittedName>
</protein>
<feature type="transmembrane region" description="Helical" evidence="1">
    <location>
        <begin position="79"/>
        <end position="100"/>
    </location>
</feature>
<feature type="transmembrane region" description="Helical" evidence="1">
    <location>
        <begin position="44"/>
        <end position="63"/>
    </location>
</feature>
<evidence type="ECO:0000256" key="1">
    <source>
        <dbReference type="SAM" id="Phobius"/>
    </source>
</evidence>
<name>B1HMA4_LYSSC</name>
<dbReference type="EnsemblBacteria" id="ACA38676">
    <property type="protein sequence ID" value="ACA38676"/>
    <property type="gene ID" value="Bsph_1064"/>
</dbReference>
<organism evidence="2 3">
    <name type="scientific">Lysinibacillus sphaericus (strain C3-41)</name>
    <dbReference type="NCBI Taxonomy" id="444177"/>
    <lineage>
        <taxon>Bacteria</taxon>
        <taxon>Bacillati</taxon>
        <taxon>Bacillota</taxon>
        <taxon>Bacilli</taxon>
        <taxon>Bacillales</taxon>
        <taxon>Bacillaceae</taxon>
        <taxon>Lysinibacillus</taxon>
    </lineage>
</organism>
<sequence length="101" mass="11796">MHGGNKRDKTLIHLLFSSYTIGFVLGGLGFFLTEIKNIDFQFNFSKESVFCFLILSPIIYWVYRYSGRIFDVQSMKVKLLYFVLWIIGMAFGIIFFDLAIN</sequence>
<gene>
    <name evidence="2" type="ordered locus">Bsph_1064</name>
</gene>
<dbReference type="AlphaFoldDB" id="B1HMA4"/>
<keyword evidence="1" id="KW-0472">Membrane</keyword>
<keyword evidence="1" id="KW-0812">Transmembrane</keyword>
<dbReference type="Proteomes" id="UP000002164">
    <property type="component" value="Chromosome"/>
</dbReference>
<accession>B1HMA4</accession>
<evidence type="ECO:0000313" key="3">
    <source>
        <dbReference type="Proteomes" id="UP000002164"/>
    </source>
</evidence>